<name>A0A9Q4L450_9EURY</name>
<reference evidence="2" key="1">
    <citation type="submission" date="2022-06" db="EMBL/GenBank/DDBJ databases">
        <title>Natrinema sp. a new haloarchaeum isolate from saline soil.</title>
        <authorList>
            <person name="Strakova D."/>
            <person name="Galisteo C."/>
            <person name="Sanchez-Porro C."/>
            <person name="Ventosa A."/>
        </authorList>
    </citation>
    <scope>NUCLEOTIDE SEQUENCE</scope>
    <source>
        <strain evidence="2">S1CR25-10</strain>
    </source>
</reference>
<dbReference type="RefSeq" id="WP_277522696.1">
    <property type="nucleotide sequence ID" value="NZ_JAMQOT010000005.1"/>
</dbReference>
<feature type="compositionally biased region" description="Acidic residues" evidence="1">
    <location>
        <begin position="54"/>
        <end position="67"/>
    </location>
</feature>
<dbReference type="AlphaFoldDB" id="A0A9Q4L450"/>
<evidence type="ECO:0000313" key="3">
    <source>
        <dbReference type="Proteomes" id="UP001154061"/>
    </source>
</evidence>
<keyword evidence="3" id="KW-1185">Reference proteome</keyword>
<comment type="caution">
    <text evidence="2">The sequence shown here is derived from an EMBL/GenBank/DDBJ whole genome shotgun (WGS) entry which is preliminary data.</text>
</comment>
<feature type="compositionally biased region" description="Basic and acidic residues" evidence="1">
    <location>
        <begin position="75"/>
        <end position="89"/>
    </location>
</feature>
<evidence type="ECO:0000256" key="1">
    <source>
        <dbReference type="SAM" id="MobiDB-lite"/>
    </source>
</evidence>
<accession>A0A9Q4L450</accession>
<gene>
    <name evidence="2" type="ORF">NDI89_15390</name>
</gene>
<sequence>MRRRTLLAGTTGVLCGLAGCTSSEFERLRTASGTDGGDPFGTSSNESDRSGTDSESDTPIEVGDPDDVPFPSAHPPHEVVLRNPGDTERAVSVAITTNGDERPDGSGDDTGDDGSGDDDPLLEREFDLPAGDRLAFVLVEPRSYAITVRTDSDDGTGESTVTSGVDRQPFDCIRSRTTMTLRETGVRTESVSTSVPCPVPAVADASLEVDDRTCAGRMDGHQAVVEFADEAVIVDGEITIPTPCHGVSLTETAYDERRDVLAITVAVGDREGDTCIDCLGVADYTARIALEGRYPGRVAVSHETVAETNEITTVEYPGDE</sequence>
<dbReference type="Proteomes" id="UP001154061">
    <property type="component" value="Unassembled WGS sequence"/>
</dbReference>
<feature type="region of interest" description="Disordered" evidence="1">
    <location>
        <begin position="29"/>
        <end position="124"/>
    </location>
</feature>
<feature type="compositionally biased region" description="Acidic residues" evidence="1">
    <location>
        <begin position="106"/>
        <end position="120"/>
    </location>
</feature>
<dbReference type="EMBL" id="JAMQOT010000005">
    <property type="protein sequence ID" value="MDF9746974.1"/>
    <property type="molecule type" value="Genomic_DNA"/>
</dbReference>
<evidence type="ECO:0000313" key="2">
    <source>
        <dbReference type="EMBL" id="MDF9746974.1"/>
    </source>
</evidence>
<organism evidence="2 3">
    <name type="scientific">Natrinema salsiterrestre</name>
    <dbReference type="NCBI Taxonomy" id="2950540"/>
    <lineage>
        <taxon>Archaea</taxon>
        <taxon>Methanobacteriati</taxon>
        <taxon>Methanobacteriota</taxon>
        <taxon>Stenosarchaea group</taxon>
        <taxon>Halobacteria</taxon>
        <taxon>Halobacteriales</taxon>
        <taxon>Natrialbaceae</taxon>
        <taxon>Natrinema</taxon>
    </lineage>
</organism>
<proteinExistence type="predicted"/>
<protein>
    <submittedName>
        <fullName evidence="2">Uncharacterized protein</fullName>
    </submittedName>
</protein>
<dbReference type="PROSITE" id="PS51257">
    <property type="entry name" value="PROKAR_LIPOPROTEIN"/>
    <property type="match status" value="1"/>
</dbReference>